<dbReference type="CDD" id="cd03809">
    <property type="entry name" value="GT4_MtfB-like"/>
    <property type="match status" value="1"/>
</dbReference>
<evidence type="ECO:0000313" key="6">
    <source>
        <dbReference type="Proteomes" id="UP000564629"/>
    </source>
</evidence>
<evidence type="ECO:0000313" key="3">
    <source>
        <dbReference type="EMBL" id="GEL45197.1"/>
    </source>
</evidence>
<dbReference type="GO" id="GO:0016757">
    <property type="term" value="F:glycosyltransferase activity"/>
    <property type="evidence" value="ECO:0007669"/>
    <property type="project" value="InterPro"/>
</dbReference>
<dbReference type="PANTHER" id="PTHR46401:SF2">
    <property type="entry name" value="GLYCOSYLTRANSFERASE WBBK-RELATED"/>
    <property type="match status" value="1"/>
</dbReference>
<dbReference type="Gene3D" id="3.40.50.2000">
    <property type="entry name" value="Glycogen Phosphorylase B"/>
    <property type="match status" value="2"/>
</dbReference>
<dbReference type="Proteomes" id="UP000321723">
    <property type="component" value="Unassembled WGS sequence"/>
</dbReference>
<dbReference type="Pfam" id="PF00534">
    <property type="entry name" value="Glycos_transf_1"/>
    <property type="match status" value="1"/>
</dbReference>
<evidence type="ECO:0000313" key="5">
    <source>
        <dbReference type="Proteomes" id="UP000321723"/>
    </source>
</evidence>
<reference evidence="4 6" key="2">
    <citation type="submission" date="2020-08" db="EMBL/GenBank/DDBJ databases">
        <title>Sequencing the genomes of 1000 actinobacteria strains.</title>
        <authorList>
            <person name="Klenk H.-P."/>
        </authorList>
    </citation>
    <scope>NUCLEOTIDE SEQUENCE [LARGE SCALE GENOMIC DNA]</scope>
    <source>
        <strain evidence="4 6">DSM 9581</strain>
    </source>
</reference>
<comment type="caution">
    <text evidence="3">The sequence shown here is derived from an EMBL/GenBank/DDBJ whole genome shotgun (WGS) entry which is preliminary data.</text>
</comment>
<keyword evidence="5" id="KW-1185">Reference proteome</keyword>
<keyword evidence="1 4" id="KW-0808">Transferase</keyword>
<evidence type="ECO:0000259" key="2">
    <source>
        <dbReference type="Pfam" id="PF00534"/>
    </source>
</evidence>
<proteinExistence type="predicted"/>
<reference evidence="3 5" key="1">
    <citation type="submission" date="2019-07" db="EMBL/GenBank/DDBJ databases">
        <title>Whole genome shotgun sequence of Cellulomonas hominis NBRC 16055.</title>
        <authorList>
            <person name="Hosoyama A."/>
            <person name="Uohara A."/>
            <person name="Ohji S."/>
            <person name="Ichikawa N."/>
        </authorList>
    </citation>
    <scope>NUCLEOTIDE SEQUENCE [LARGE SCALE GENOMIC DNA]</scope>
    <source>
        <strain evidence="3 5">NBRC 16055</strain>
    </source>
</reference>
<organism evidence="3 5">
    <name type="scientific">Cellulomonas hominis</name>
    <dbReference type="NCBI Taxonomy" id="156981"/>
    <lineage>
        <taxon>Bacteria</taxon>
        <taxon>Bacillati</taxon>
        <taxon>Actinomycetota</taxon>
        <taxon>Actinomycetes</taxon>
        <taxon>Micrococcales</taxon>
        <taxon>Cellulomonadaceae</taxon>
        <taxon>Cellulomonas</taxon>
    </lineage>
</organism>
<dbReference type="GO" id="GO:0009103">
    <property type="term" value="P:lipopolysaccharide biosynthetic process"/>
    <property type="evidence" value="ECO:0007669"/>
    <property type="project" value="TreeGrafter"/>
</dbReference>
<dbReference type="EMBL" id="BJVQ01000002">
    <property type="protein sequence ID" value="GEL45197.1"/>
    <property type="molecule type" value="Genomic_DNA"/>
</dbReference>
<evidence type="ECO:0000313" key="4">
    <source>
        <dbReference type="EMBL" id="MBB5474008.1"/>
    </source>
</evidence>
<dbReference type="RefSeq" id="WP_146832470.1">
    <property type="nucleotide sequence ID" value="NZ_BJVQ01000002.1"/>
</dbReference>
<dbReference type="InterPro" id="IPR001296">
    <property type="entry name" value="Glyco_trans_1"/>
</dbReference>
<dbReference type="OrthoDB" id="9801609at2"/>
<accession>A0A511FAB9</accession>
<dbReference type="AlphaFoldDB" id="A0A511FAB9"/>
<gene>
    <name evidence="3" type="ORF">CHO01_03130</name>
    <name evidence="4" type="ORF">HNR08_002744</name>
</gene>
<sequence length="509" mass="54987">MSVAVAPARATSGATGTTPEVAALRQRLRAVAAVLLDQVPPATDDAAADAGLLLDLLVSDLAGRPETARAWLTMTAVTSCYPEREELLELVHVVRGSDVGEAAMWLLRVGAEIARTRGTPTYEMDVVQDGVLLSVDYCARADHHTGIQRVARETVPRLVRDHAVLPVAWTDESWAMRTLEPIEEDRVLRWNDQIHLDRPPVPRGDFRLVVPWRCTVVLMEVVLPPMCPAVDTLAEFSGSRLCAIGYDTIPLLSADLRPPAEPDNFVSYLSVLTRADTIAGISRAASREFAGVSRMVAARGRTAPRVVEVSLPAEPPIAAATHDPGREVPLVIAVGSQEMHKNHAALLAASEVLWDEGLDFELQLIGRAGWGSDGLAARVALLQSRGRRVALRAGLSDADLVEAYRTARFSAFPSLHEGFGLPVAESLASGTPTLTTRYGSMAEIAADGGCLVVDPRDDDDIVRAMRRLLTEDDLVTALREEALARVPRSWDDYAAQLWADLELPGGPRA</sequence>
<dbReference type="SUPFAM" id="SSF53756">
    <property type="entry name" value="UDP-Glycosyltransferase/glycogen phosphorylase"/>
    <property type="match status" value="1"/>
</dbReference>
<dbReference type="PANTHER" id="PTHR46401">
    <property type="entry name" value="GLYCOSYLTRANSFERASE WBBK-RELATED"/>
    <property type="match status" value="1"/>
</dbReference>
<dbReference type="EMBL" id="JACHDN010000001">
    <property type="protein sequence ID" value="MBB5474008.1"/>
    <property type="molecule type" value="Genomic_DNA"/>
</dbReference>
<evidence type="ECO:0000256" key="1">
    <source>
        <dbReference type="ARBA" id="ARBA00022679"/>
    </source>
</evidence>
<dbReference type="Proteomes" id="UP000564629">
    <property type="component" value="Unassembled WGS sequence"/>
</dbReference>
<protein>
    <submittedName>
        <fullName evidence="4">Glycosyltransferase involved in cell wall biosynthesis</fullName>
    </submittedName>
</protein>
<feature type="domain" description="Glycosyl transferase family 1" evidence="2">
    <location>
        <begin position="328"/>
        <end position="482"/>
    </location>
</feature>
<name>A0A511FAB9_9CELL</name>